<name>A0ABX8SLE9_9ACTN</name>
<evidence type="ECO:0000313" key="1">
    <source>
        <dbReference type="EMBL" id="QXT63242.1"/>
    </source>
</evidence>
<dbReference type="EMBL" id="CP079216">
    <property type="protein sequence ID" value="QXT63242.1"/>
    <property type="molecule type" value="Genomic_DNA"/>
</dbReference>
<dbReference type="Proteomes" id="UP000824504">
    <property type="component" value="Chromosome"/>
</dbReference>
<gene>
    <name evidence="1" type="ORF">KDB89_01785</name>
</gene>
<evidence type="ECO:0000313" key="2">
    <source>
        <dbReference type="Proteomes" id="UP000824504"/>
    </source>
</evidence>
<reference evidence="1 2" key="1">
    <citation type="submission" date="2021-07" db="EMBL/GenBank/DDBJ databases">
        <title>complete genome sequencing of Tessaracoccus sp.J1M15.</title>
        <authorList>
            <person name="Bae J.-W."/>
            <person name="Kim D.-y."/>
        </authorList>
    </citation>
    <scope>NUCLEOTIDE SEQUENCE [LARGE SCALE GENOMIC DNA]</scope>
    <source>
        <strain evidence="1 2">J1M15</strain>
    </source>
</reference>
<sequence>MSIVTVRREAFSLVVLLSRTPAPHERIGSLILGATLAVELHCTLDRLARTSFRVGDAEAVADGPFGTAALAASLTGPAAGDLVGALAGSGTGPLLRVAARRVDGLAREWELPLAEVLAGGVDDVSAHVRLVTADGGTVTDVPPVVAGRTRDLASTGGTLMLRDGALRPVASLVRPHPAALTTLVASESLLLVPLTPVVSGPILDGSPLLGDRDGTSRWYLPELTLVVPPPGQDPETSPFRYDLVTVGHQDDGSPGLEATVTVTLAAGPSAATTAAWEAAGRPAMKPLACTPAVGLRIPFRDAQGRAASEVIPATGTAVSGVLGEAGSTLTATFLLQDRWARLAYGVLSYPGYQAQAPALEVGLTHSGWKESRRFQIDPALIAGGKLLALRRGDDATRTVAPTQVLGMAKARIQLRPPVLQAEPLGVTQWRQVTATAAASVPTVLPCADHGQLYRQQGAAGWEAIGCQDTLRLGQADHRVWQPEPVATAGVTVFRSLTQPGRYLVVPAAYAVGRHPADDPDRALRPTLLLTSTIDVDDPSGIRCVLAAALQADLNPARWAMLGAELRAKAGRDVVLLTPWQAALTPTVSWAIPGADDLDCVAVDDGFTLVLSTDIPGLLTLRAMLQRGGFLGSARWQLPGGDAAVATLRLDLGHVVGPAEGPVAVTRTVDEARLTNLLGSRVAVSHLTADGTVVASPGLVLDAQGSATVTLPAGTVGELAVDHVVEAGTETLDESRSYIDDLELAVTFVATGDLTQVAGIEIACTLLGDAPAPLTLTRSTRQGERRFLMPLTRYAEDPTLRFTATAVAADGARTAAPAVDWPVRSRGVLIPIDTPTPA</sequence>
<protein>
    <submittedName>
        <fullName evidence="1">Uncharacterized protein</fullName>
    </submittedName>
</protein>
<organism evidence="1 2">
    <name type="scientific">Tessaracoccus palaemonis</name>
    <dbReference type="NCBI Taxonomy" id="2829499"/>
    <lineage>
        <taxon>Bacteria</taxon>
        <taxon>Bacillati</taxon>
        <taxon>Actinomycetota</taxon>
        <taxon>Actinomycetes</taxon>
        <taxon>Propionibacteriales</taxon>
        <taxon>Propionibacteriaceae</taxon>
        <taxon>Tessaracoccus</taxon>
    </lineage>
</organism>
<proteinExistence type="predicted"/>
<accession>A0ABX8SLE9</accession>
<keyword evidence="2" id="KW-1185">Reference proteome</keyword>
<dbReference type="RefSeq" id="WP_219082948.1">
    <property type="nucleotide sequence ID" value="NZ_CP079216.1"/>
</dbReference>